<organism evidence="5 6">
    <name type="scientific">Desmonostoc muscorum LEGE 12446</name>
    <dbReference type="NCBI Taxonomy" id="1828758"/>
    <lineage>
        <taxon>Bacteria</taxon>
        <taxon>Bacillati</taxon>
        <taxon>Cyanobacteriota</taxon>
        <taxon>Cyanophyceae</taxon>
        <taxon>Nostocales</taxon>
        <taxon>Nostocaceae</taxon>
        <taxon>Desmonostoc</taxon>
    </lineage>
</organism>
<evidence type="ECO:0000313" key="5">
    <source>
        <dbReference type="EMBL" id="MBE9021721.1"/>
    </source>
</evidence>
<comment type="cofactor">
    <cofactor evidence="1 3">
        <name>heme</name>
        <dbReference type="ChEBI" id="CHEBI:30413"/>
    </cofactor>
</comment>
<name>A0A8J7D8X9_DESMC</name>
<dbReference type="GO" id="GO:0020037">
    <property type="term" value="F:heme binding"/>
    <property type="evidence" value="ECO:0007669"/>
    <property type="project" value="InterPro"/>
</dbReference>
<keyword evidence="4" id="KW-0503">Monooxygenase</keyword>
<protein>
    <submittedName>
        <fullName evidence="5">Cytochrome P450</fullName>
    </submittedName>
</protein>
<evidence type="ECO:0000256" key="4">
    <source>
        <dbReference type="RuleBase" id="RU000461"/>
    </source>
</evidence>
<dbReference type="Pfam" id="PF00067">
    <property type="entry name" value="p450"/>
    <property type="match status" value="1"/>
</dbReference>
<dbReference type="CDD" id="cd11053">
    <property type="entry name" value="CYP110-like"/>
    <property type="match status" value="1"/>
</dbReference>
<dbReference type="PRINTS" id="PR00385">
    <property type="entry name" value="P450"/>
</dbReference>
<dbReference type="SUPFAM" id="SSF48264">
    <property type="entry name" value="Cytochrome P450"/>
    <property type="match status" value="1"/>
</dbReference>
<dbReference type="AlphaFoldDB" id="A0A8J7D8X9"/>
<dbReference type="GO" id="GO:0004497">
    <property type="term" value="F:monooxygenase activity"/>
    <property type="evidence" value="ECO:0007669"/>
    <property type="project" value="UniProtKB-KW"/>
</dbReference>
<feature type="binding site" description="axial binding residue" evidence="3">
    <location>
        <position position="392"/>
    </location>
    <ligand>
        <name>heme</name>
        <dbReference type="ChEBI" id="CHEBI:30413"/>
    </ligand>
    <ligandPart>
        <name>Fe</name>
        <dbReference type="ChEBI" id="CHEBI:18248"/>
    </ligandPart>
</feature>
<accession>A0A8J7D8X9</accession>
<keyword evidence="6" id="KW-1185">Reference proteome</keyword>
<dbReference type="InterPro" id="IPR001128">
    <property type="entry name" value="Cyt_P450"/>
</dbReference>
<dbReference type="Gene3D" id="1.10.630.10">
    <property type="entry name" value="Cytochrome P450"/>
    <property type="match status" value="1"/>
</dbReference>
<dbReference type="InterPro" id="IPR050121">
    <property type="entry name" value="Cytochrome_P450_monoxygenase"/>
</dbReference>
<evidence type="ECO:0000313" key="6">
    <source>
        <dbReference type="Proteomes" id="UP000622533"/>
    </source>
</evidence>
<sequence>MKLPESPQSPKFIQLLQWIFNPLKLMETSAKAHGECFSLQLTGNSPMVLFSNPQAIGQIFTAPLEQLDAKGSAQLLKSLLGENSLILLSGASHQRQRRLLTPPFHGDRMKAYGQIIADITHEVISSWKIGEPFSIRDSMQEISLKVILQAVFGLNKGERFTKLSGLLRSVLELSGSPLRASVTFIRALQVDWGNWSPWGKFLLQMRQIDELLYSEIQERRDNPDASRSDILSLMMSARDVNGEPMTDVELRDELMTLLVAGHETTASALTWAIYWIHHLPEVREKLLTELDNVNENPDWNEVSRLPYLTAVCQETLRIYPIIMLTIPRIVKTPIEIMGYELQPGTLLTGSIYLMHHREDLYPEPKQFKPERFLERQYSQYEYLPFGGGNRTCIGMAFAMFEMKLVLATVLSQMNLALVDNYPVKPMRRGITLGPSGGKWLIATEQRQKVKTAVGV</sequence>
<comment type="similarity">
    <text evidence="2 4">Belongs to the cytochrome P450 family.</text>
</comment>
<dbReference type="PRINTS" id="PR00463">
    <property type="entry name" value="EP450I"/>
</dbReference>
<evidence type="ECO:0000256" key="2">
    <source>
        <dbReference type="ARBA" id="ARBA00010617"/>
    </source>
</evidence>
<dbReference type="GO" id="GO:0005506">
    <property type="term" value="F:iron ion binding"/>
    <property type="evidence" value="ECO:0007669"/>
    <property type="project" value="InterPro"/>
</dbReference>
<keyword evidence="3 4" id="KW-0349">Heme</keyword>
<gene>
    <name evidence="5" type="ORF">IQ276_04345</name>
</gene>
<reference evidence="5" key="1">
    <citation type="submission" date="2020-10" db="EMBL/GenBank/DDBJ databases">
        <authorList>
            <person name="Castelo-Branco R."/>
            <person name="Eusebio N."/>
            <person name="Adriana R."/>
            <person name="Vieira A."/>
            <person name="Brugerolle De Fraissinette N."/>
            <person name="Rezende De Castro R."/>
            <person name="Schneider M.P."/>
            <person name="Vasconcelos V."/>
            <person name="Leao P.N."/>
        </authorList>
    </citation>
    <scope>NUCLEOTIDE SEQUENCE</scope>
    <source>
        <strain evidence="5">LEGE 12446</strain>
    </source>
</reference>
<dbReference type="PANTHER" id="PTHR24305">
    <property type="entry name" value="CYTOCHROME P450"/>
    <property type="match status" value="1"/>
</dbReference>
<dbReference type="PROSITE" id="PS00086">
    <property type="entry name" value="CYTOCHROME_P450"/>
    <property type="match status" value="1"/>
</dbReference>
<evidence type="ECO:0000256" key="1">
    <source>
        <dbReference type="ARBA" id="ARBA00001971"/>
    </source>
</evidence>
<dbReference type="GO" id="GO:0016705">
    <property type="term" value="F:oxidoreductase activity, acting on paired donors, with incorporation or reduction of molecular oxygen"/>
    <property type="evidence" value="ECO:0007669"/>
    <property type="project" value="InterPro"/>
</dbReference>
<dbReference type="InterPro" id="IPR036396">
    <property type="entry name" value="Cyt_P450_sf"/>
</dbReference>
<dbReference type="RefSeq" id="WP_193913969.1">
    <property type="nucleotide sequence ID" value="NZ_JADEXS020000001.1"/>
</dbReference>
<dbReference type="InterPro" id="IPR002401">
    <property type="entry name" value="Cyt_P450_E_grp-I"/>
</dbReference>
<dbReference type="Proteomes" id="UP000622533">
    <property type="component" value="Unassembled WGS sequence"/>
</dbReference>
<dbReference type="PANTHER" id="PTHR24305:SF166">
    <property type="entry name" value="CYTOCHROME P450 12A4, MITOCHONDRIAL-RELATED"/>
    <property type="match status" value="1"/>
</dbReference>
<dbReference type="EMBL" id="JADEXS010000035">
    <property type="protein sequence ID" value="MBE9021721.1"/>
    <property type="molecule type" value="Genomic_DNA"/>
</dbReference>
<dbReference type="InterPro" id="IPR017972">
    <property type="entry name" value="Cyt_P450_CS"/>
</dbReference>
<evidence type="ECO:0000256" key="3">
    <source>
        <dbReference type="PIRSR" id="PIRSR602401-1"/>
    </source>
</evidence>
<proteinExistence type="inferred from homology"/>
<comment type="caution">
    <text evidence="5">The sequence shown here is derived from an EMBL/GenBank/DDBJ whole genome shotgun (WGS) entry which is preliminary data.</text>
</comment>
<keyword evidence="3 4" id="KW-0408">Iron</keyword>
<keyword evidence="4" id="KW-0560">Oxidoreductase</keyword>
<keyword evidence="3 4" id="KW-0479">Metal-binding</keyword>